<dbReference type="HOGENOM" id="CLU_027634_2_0_1"/>
<keyword evidence="6 12" id="KW-0547">Nucleotide-binding</keyword>
<feature type="binding site" evidence="12">
    <location>
        <position position="323"/>
    </location>
    <ligand>
        <name>K(+)</name>
        <dbReference type="ChEBI" id="CHEBI:29103"/>
    </ligand>
</feature>
<evidence type="ECO:0000313" key="15">
    <source>
        <dbReference type="Proteomes" id="UP000002866"/>
    </source>
</evidence>
<protein>
    <recommendedName>
        <fullName evidence="3 12">Ribokinase</fullName>
        <shortName evidence="12">RK</shortName>
        <ecNumber evidence="2 12">2.7.1.15</ecNumber>
    </recommendedName>
</protein>
<dbReference type="OMA" id="TFCGYFA"/>
<comment type="subcellular location">
    <subcellularLocation>
        <location evidence="12">Cytoplasm</location>
    </subcellularLocation>
    <subcellularLocation>
        <location evidence="12">Nucleus</location>
    </subcellularLocation>
</comment>
<gene>
    <name evidence="14" type="primary">TBLA0J00610</name>
    <name evidence="12" type="synonym">RBK1</name>
    <name evidence="14" type="ORF">TBLA_0J00610</name>
</gene>
<evidence type="ECO:0000256" key="1">
    <source>
        <dbReference type="ARBA" id="ARBA00005380"/>
    </source>
</evidence>
<feature type="binding site" evidence="12">
    <location>
        <position position="288"/>
    </location>
    <ligand>
        <name>substrate</name>
    </ligand>
</feature>
<dbReference type="HAMAP" id="MF_01987">
    <property type="entry name" value="Ribokinase"/>
    <property type="match status" value="1"/>
</dbReference>
<dbReference type="CDD" id="cd01174">
    <property type="entry name" value="ribokinase"/>
    <property type="match status" value="1"/>
</dbReference>
<dbReference type="PRINTS" id="PR00990">
    <property type="entry name" value="RIBOKINASE"/>
</dbReference>
<comment type="function">
    <text evidence="12">Catalyzes the phosphorylation of ribose at O-5 in a reaction requiring ATP and magnesium. The resulting D-ribose-5-phosphate can then be used either for sythesis of nucleotides, histidine, and tryptophan, or as a component of the pentose phosphate pathway.</text>
</comment>
<evidence type="ECO:0000313" key="14">
    <source>
        <dbReference type="EMBL" id="CCH63061.1"/>
    </source>
</evidence>
<dbReference type="InterPro" id="IPR002173">
    <property type="entry name" value="Carboh/pur_kinase_PfkB_CS"/>
</dbReference>
<keyword evidence="10 12" id="KW-0630">Potassium</keyword>
<evidence type="ECO:0000256" key="10">
    <source>
        <dbReference type="ARBA" id="ARBA00022958"/>
    </source>
</evidence>
<feature type="binding site" evidence="12">
    <location>
        <begin position="287"/>
        <end position="288"/>
    </location>
    <ligand>
        <name>ATP</name>
        <dbReference type="ChEBI" id="CHEBI:30616"/>
    </ligand>
</feature>
<evidence type="ECO:0000259" key="13">
    <source>
        <dbReference type="Pfam" id="PF00294"/>
    </source>
</evidence>
<feature type="binding site" evidence="12">
    <location>
        <begin position="10"/>
        <end position="12"/>
    </location>
    <ligand>
        <name>substrate</name>
    </ligand>
</feature>
<keyword evidence="8 12" id="KW-0067">ATP-binding</keyword>
<comment type="catalytic activity">
    <reaction evidence="12">
        <text>D-ribose + ATP = D-ribose 5-phosphate + ADP + H(+)</text>
        <dbReference type="Rhea" id="RHEA:13697"/>
        <dbReference type="ChEBI" id="CHEBI:15378"/>
        <dbReference type="ChEBI" id="CHEBI:30616"/>
        <dbReference type="ChEBI" id="CHEBI:47013"/>
        <dbReference type="ChEBI" id="CHEBI:78346"/>
        <dbReference type="ChEBI" id="CHEBI:456216"/>
        <dbReference type="EC" id="2.7.1.15"/>
    </reaction>
</comment>
<dbReference type="InterPro" id="IPR011611">
    <property type="entry name" value="PfkB_dom"/>
</dbReference>
<dbReference type="RefSeq" id="XP_004182580.1">
    <property type="nucleotide sequence ID" value="XM_004182532.1"/>
</dbReference>
<evidence type="ECO:0000256" key="11">
    <source>
        <dbReference type="ARBA" id="ARBA00023277"/>
    </source>
</evidence>
<dbReference type="InterPro" id="IPR011877">
    <property type="entry name" value="Ribokinase"/>
</dbReference>
<organism evidence="14 15">
    <name type="scientific">Henningerozyma blattae (strain ATCC 34711 / CBS 6284 / DSM 70876 / NBRC 10599 / NRRL Y-10934 / UCD 77-7)</name>
    <name type="common">Yeast</name>
    <name type="synonym">Tetrapisispora blattae</name>
    <dbReference type="NCBI Taxonomy" id="1071380"/>
    <lineage>
        <taxon>Eukaryota</taxon>
        <taxon>Fungi</taxon>
        <taxon>Dikarya</taxon>
        <taxon>Ascomycota</taxon>
        <taxon>Saccharomycotina</taxon>
        <taxon>Saccharomycetes</taxon>
        <taxon>Saccharomycetales</taxon>
        <taxon>Saccharomycetaceae</taxon>
        <taxon>Henningerozyma</taxon>
    </lineage>
</organism>
<evidence type="ECO:0000256" key="7">
    <source>
        <dbReference type="ARBA" id="ARBA00022777"/>
    </source>
</evidence>
<evidence type="ECO:0000256" key="8">
    <source>
        <dbReference type="ARBA" id="ARBA00022840"/>
    </source>
</evidence>
<dbReference type="EC" id="2.7.1.15" evidence="2 12"/>
<comment type="similarity">
    <text evidence="1">Belongs to the carbohydrate kinase pfkB family.</text>
</comment>
<keyword evidence="11 12" id="KW-0119">Carbohydrate metabolism</keyword>
<evidence type="ECO:0000256" key="2">
    <source>
        <dbReference type="ARBA" id="ARBA00012035"/>
    </source>
</evidence>
<evidence type="ECO:0000256" key="5">
    <source>
        <dbReference type="ARBA" id="ARBA00022723"/>
    </source>
</evidence>
<dbReference type="GeneID" id="14498244"/>
<dbReference type="GO" id="GO:0004747">
    <property type="term" value="F:ribokinase activity"/>
    <property type="evidence" value="ECO:0007669"/>
    <property type="project" value="UniProtKB-UniRule"/>
</dbReference>
<dbReference type="PROSITE" id="PS00584">
    <property type="entry name" value="PFKB_KINASES_2"/>
    <property type="match status" value="1"/>
</dbReference>
<evidence type="ECO:0000256" key="12">
    <source>
        <dbReference type="HAMAP-Rule" id="MF_03215"/>
    </source>
</evidence>
<feature type="binding site" evidence="12">
    <location>
        <position position="198"/>
    </location>
    <ligand>
        <name>ATP</name>
        <dbReference type="ChEBI" id="CHEBI:30616"/>
    </ligand>
</feature>
<keyword evidence="12" id="KW-0539">Nucleus</keyword>
<dbReference type="InterPro" id="IPR002139">
    <property type="entry name" value="Ribo/fructo_kinase"/>
</dbReference>
<dbReference type="GO" id="GO:0005524">
    <property type="term" value="F:ATP binding"/>
    <property type="evidence" value="ECO:0007669"/>
    <property type="project" value="UniProtKB-UniRule"/>
</dbReference>
<dbReference type="InParanoid" id="I2H9K9"/>
<dbReference type="GO" id="GO:0005634">
    <property type="term" value="C:nucleus"/>
    <property type="evidence" value="ECO:0007669"/>
    <property type="project" value="UniProtKB-SubCell"/>
</dbReference>
<dbReference type="GO" id="GO:0046872">
    <property type="term" value="F:metal ion binding"/>
    <property type="evidence" value="ECO:0007669"/>
    <property type="project" value="UniProtKB-KW"/>
</dbReference>
<accession>I2H9K9</accession>
<dbReference type="GO" id="GO:0019303">
    <property type="term" value="P:D-ribose catabolic process"/>
    <property type="evidence" value="ECO:0007669"/>
    <property type="project" value="UniProtKB-UniRule"/>
</dbReference>
<dbReference type="OrthoDB" id="415590at2759"/>
<dbReference type="PANTHER" id="PTHR10584:SF166">
    <property type="entry name" value="RIBOKINASE"/>
    <property type="match status" value="1"/>
</dbReference>
<dbReference type="GO" id="GO:0005737">
    <property type="term" value="C:cytoplasm"/>
    <property type="evidence" value="ECO:0007669"/>
    <property type="project" value="UniProtKB-SubCell"/>
</dbReference>
<dbReference type="Gene3D" id="3.40.1190.20">
    <property type="match status" value="1"/>
</dbReference>
<evidence type="ECO:0000256" key="4">
    <source>
        <dbReference type="ARBA" id="ARBA00022679"/>
    </source>
</evidence>
<comment type="activity regulation">
    <text evidence="12">Activated by a monovalent cation that binds near, but not in, the active site. The most likely occupant of the site in vivo is potassium. Ion binding induces a conformational change that may alter substrate affinity.</text>
</comment>
<feature type="binding site" evidence="12">
    <location>
        <begin position="253"/>
        <end position="258"/>
    </location>
    <ligand>
        <name>ATP</name>
        <dbReference type="ChEBI" id="CHEBI:30616"/>
    </ligand>
</feature>
<dbReference type="PANTHER" id="PTHR10584">
    <property type="entry name" value="SUGAR KINASE"/>
    <property type="match status" value="1"/>
</dbReference>
<dbReference type="Proteomes" id="UP000002866">
    <property type="component" value="Chromosome 10"/>
</dbReference>
<evidence type="ECO:0000256" key="9">
    <source>
        <dbReference type="ARBA" id="ARBA00022842"/>
    </source>
</evidence>
<feature type="active site" description="Proton acceptor" evidence="12">
    <location>
        <position position="288"/>
    </location>
</feature>
<feature type="binding site" evidence="12">
    <location>
        <position position="154"/>
    </location>
    <ligand>
        <name>substrate</name>
    </ligand>
</feature>
<keyword evidence="12" id="KW-0963">Cytoplasm</keyword>
<dbReference type="KEGG" id="tbl:TBLA_0J00610"/>
<keyword evidence="4 12" id="KW-0808">Transferase</keyword>
<name>I2H9K9_HENB6</name>
<evidence type="ECO:0000256" key="6">
    <source>
        <dbReference type="ARBA" id="ARBA00022741"/>
    </source>
</evidence>
<comment type="caution">
    <text evidence="12">Lacks conserved residue(s) required for the propagation of feature annotation.</text>
</comment>
<keyword evidence="7 12" id="KW-0418">Kinase</keyword>
<dbReference type="Pfam" id="PF00294">
    <property type="entry name" value="PfkB"/>
    <property type="match status" value="1"/>
</dbReference>
<dbReference type="FunCoup" id="I2H9K9">
    <property type="interactions" value="1138"/>
</dbReference>
<feature type="binding site" evidence="12">
    <location>
        <position position="321"/>
    </location>
    <ligand>
        <name>K(+)</name>
        <dbReference type="ChEBI" id="CHEBI:29103"/>
    </ligand>
</feature>
<keyword evidence="5 12" id="KW-0479">Metal-binding</keyword>
<evidence type="ECO:0000256" key="3">
    <source>
        <dbReference type="ARBA" id="ARBA00016943"/>
    </source>
</evidence>
<comment type="subunit">
    <text evidence="12">Homodimer.</text>
</comment>
<dbReference type="SUPFAM" id="SSF53613">
    <property type="entry name" value="Ribokinase-like"/>
    <property type="match status" value="1"/>
</dbReference>
<feature type="binding site" evidence="12">
    <location>
        <position position="327"/>
    </location>
    <ligand>
        <name>K(+)</name>
        <dbReference type="ChEBI" id="CHEBI:29103"/>
    </ligand>
</feature>
<feature type="binding site" evidence="12">
    <location>
        <position position="282"/>
    </location>
    <ligand>
        <name>K(+)</name>
        <dbReference type="ChEBI" id="CHEBI:29103"/>
    </ligand>
</feature>
<feature type="domain" description="Carbohydrate kinase PfkB" evidence="13">
    <location>
        <begin position="3"/>
        <end position="330"/>
    </location>
</feature>
<dbReference type="InterPro" id="IPR029056">
    <property type="entry name" value="Ribokinase-like"/>
</dbReference>
<comment type="pathway">
    <text evidence="12">Carbohydrate metabolism; D-ribose degradation; D-ribose 5-phosphate from beta-D-ribopyranose: step 2/2.</text>
</comment>
<keyword evidence="15" id="KW-1185">Reference proteome</keyword>
<feature type="binding site" evidence="12">
    <location>
        <begin position="38"/>
        <end position="42"/>
    </location>
    <ligand>
        <name>substrate</name>
    </ligand>
</feature>
<dbReference type="AlphaFoldDB" id="I2H9K9"/>
<feature type="binding site" evidence="12">
    <location>
        <position position="284"/>
    </location>
    <ligand>
        <name>K(+)</name>
        <dbReference type="ChEBI" id="CHEBI:29103"/>
    </ligand>
</feature>
<reference evidence="14 15" key="1">
    <citation type="journal article" date="2011" name="Proc. Natl. Acad. Sci. U.S.A.">
        <title>Evolutionary erosion of yeast sex chromosomes by mating-type switching accidents.</title>
        <authorList>
            <person name="Gordon J.L."/>
            <person name="Armisen D."/>
            <person name="Proux-Wera E."/>
            <person name="Oheigeartaigh S.S."/>
            <person name="Byrne K.P."/>
            <person name="Wolfe K.H."/>
        </authorList>
    </citation>
    <scope>NUCLEOTIDE SEQUENCE [LARGE SCALE GENOMIC DNA]</scope>
    <source>
        <strain evidence="15">ATCC 34711 / CBS 6284 / DSM 70876 / NBRC 10599 / NRRL Y-10934 / UCD 77-7</strain>
    </source>
</reference>
<keyword evidence="9 12" id="KW-0460">Magnesium</keyword>
<proteinExistence type="inferred from homology"/>
<sequence length="340" mass="37397">MGITVIGSLNYDLVTYTDLVPSSGETIRANKFETHPGGKGSNQCNSIAKLKSKNLDYKVKMIGSVGNDSFGTQLVDLLKQNNVDVTDLAVLDNYQTGIATILVEEATGQNRILIAEGANGQSVYTPTQLEKLFPQSLQSLQNDEQDEYIVFQHEIPDPCSIMKWLKENRSTYQIIYNPSPFKKLSREQWLLSDILVVNEIEAMQIVESVYPKEEHTAYKLAIEKNFIEAYKTLCTDFQKKLVNQQNSATVIITLGSRGVLFCSKNEPTVGYLPAVSGIKVVDTTGAGDTFLGGIVSQLYEKKSLADAALFATTASSLAIQKRGAAESIPTHLQVLTTIKQ</sequence>
<dbReference type="eggNOG" id="KOG2855">
    <property type="taxonomic scope" value="Eukaryota"/>
</dbReference>
<dbReference type="UniPathway" id="UPA00916">
    <property type="reaction ID" value="UER00889"/>
</dbReference>
<comment type="similarity">
    <text evidence="12">Belongs to the carbohydrate kinase PfkB family. Ribokinase subfamily.</text>
</comment>
<comment type="cofactor">
    <cofactor evidence="12">
        <name>Mg(2+)</name>
        <dbReference type="ChEBI" id="CHEBI:18420"/>
    </cofactor>
    <text evidence="12">Requires a divalent cation, most likely magnesium in vivo, as an electrophilic catalyst to aid phosphoryl group transfer. It is the chelate of the metal and the nucleotide that is the actual substrate.</text>
</comment>
<dbReference type="STRING" id="1071380.I2H9K9"/>
<dbReference type="EMBL" id="HE806325">
    <property type="protein sequence ID" value="CCH63061.1"/>
    <property type="molecule type" value="Genomic_DNA"/>
</dbReference>
<feature type="binding site" evidence="12">
    <location>
        <position position="318"/>
    </location>
    <ligand>
        <name>K(+)</name>
        <dbReference type="ChEBI" id="CHEBI:29103"/>
    </ligand>
</feature>